<dbReference type="EMBL" id="FWFV01000031">
    <property type="protein sequence ID" value="SLN72794.1"/>
    <property type="molecule type" value="Genomic_DNA"/>
</dbReference>
<feature type="region of interest" description="Disordered" evidence="1">
    <location>
        <begin position="168"/>
        <end position="188"/>
    </location>
</feature>
<evidence type="ECO:0000256" key="1">
    <source>
        <dbReference type="SAM" id="MobiDB-lite"/>
    </source>
</evidence>
<proteinExistence type="predicted"/>
<keyword evidence="3" id="KW-1185">Reference proteome</keyword>
<protein>
    <submittedName>
        <fullName evidence="2">Uncharacterized protein</fullName>
    </submittedName>
</protein>
<accession>A0A1Y5TV75</accession>
<dbReference type="AlphaFoldDB" id="A0A1Y5TV75"/>
<evidence type="ECO:0000313" key="2">
    <source>
        <dbReference type="EMBL" id="SLN72794.1"/>
    </source>
</evidence>
<sequence>MQQRVGLAATTSGQHPCVHDQRGIPVRLHGPAHDTPGEQVRDHRDRQPAHGCPDAGEVGQLSPGRRLRSNLPRGHFRFGRSASKLRSRMVSAIIERSPSSFGFPRRLGRARPRARRAIDAVAGLEALVDGDNELRVVGCPVADRSPEPGVKARPRDARHLAHPPDPAARQAMQASPRGAGCGGASRRKRMSCRFPREAGSRLSQDVTLELGDLLLRVAISASSAR</sequence>
<feature type="region of interest" description="Disordered" evidence="1">
    <location>
        <begin position="30"/>
        <end position="75"/>
    </location>
</feature>
<name>A0A1Y5TV75_9RHOB</name>
<organism evidence="2 3">
    <name type="scientific">Palleronia marisminoris</name>
    <dbReference type="NCBI Taxonomy" id="315423"/>
    <lineage>
        <taxon>Bacteria</taxon>
        <taxon>Pseudomonadati</taxon>
        <taxon>Pseudomonadota</taxon>
        <taxon>Alphaproteobacteria</taxon>
        <taxon>Rhodobacterales</taxon>
        <taxon>Roseobacteraceae</taxon>
        <taxon>Palleronia</taxon>
    </lineage>
</organism>
<reference evidence="2 3" key="1">
    <citation type="submission" date="2017-03" db="EMBL/GenBank/DDBJ databases">
        <authorList>
            <person name="Afonso C.L."/>
            <person name="Miller P.J."/>
            <person name="Scott M.A."/>
            <person name="Spackman E."/>
            <person name="Goraichik I."/>
            <person name="Dimitrov K.M."/>
            <person name="Suarez D.L."/>
            <person name="Swayne D.E."/>
        </authorList>
    </citation>
    <scope>NUCLEOTIDE SEQUENCE [LARGE SCALE GENOMIC DNA]</scope>
    <source>
        <strain evidence="2 3">CECT 7066</strain>
    </source>
</reference>
<evidence type="ECO:0000313" key="3">
    <source>
        <dbReference type="Proteomes" id="UP000193870"/>
    </source>
</evidence>
<feature type="compositionally biased region" description="Basic and acidic residues" evidence="1">
    <location>
        <begin position="31"/>
        <end position="48"/>
    </location>
</feature>
<gene>
    <name evidence="2" type="ORF">PAM7066_03736</name>
</gene>
<dbReference type="AntiFam" id="ANF00009">
    <property type="entry name" value="Shadow ORF (opposite transposase protein)"/>
</dbReference>
<dbReference type="Proteomes" id="UP000193870">
    <property type="component" value="Unassembled WGS sequence"/>
</dbReference>